<dbReference type="InterPro" id="IPR000719">
    <property type="entry name" value="Prot_kinase_dom"/>
</dbReference>
<dbReference type="SUPFAM" id="SSF56655">
    <property type="entry name" value="Carbohydrate phosphatase"/>
    <property type="match status" value="1"/>
</dbReference>
<evidence type="ECO:0000259" key="17">
    <source>
        <dbReference type="PROSITE" id="PS51285"/>
    </source>
</evidence>
<dbReference type="Pfam" id="PF00027">
    <property type="entry name" value="cNMP_binding"/>
    <property type="match status" value="2"/>
</dbReference>
<evidence type="ECO:0000256" key="5">
    <source>
        <dbReference type="ARBA" id="ARBA00022535"/>
    </source>
</evidence>
<keyword evidence="4" id="KW-0723">Serine/threonine-protein kinase</keyword>
<dbReference type="InterPro" id="IPR000961">
    <property type="entry name" value="AGC-kinase_C"/>
</dbReference>
<feature type="domain" description="Protein kinase" evidence="15">
    <location>
        <begin position="483"/>
        <end position="737"/>
    </location>
</feature>
<reference evidence="18" key="1">
    <citation type="submission" date="2021-11" db="EMBL/GenBank/DDBJ databases">
        <authorList>
            <consortium name="Genoscope - CEA"/>
            <person name="William W."/>
        </authorList>
    </citation>
    <scope>NUCLEOTIDE SEQUENCE</scope>
</reference>
<dbReference type="FunFam" id="1.10.510.10:FF:000005">
    <property type="entry name" value="cAMP-dependent protein kinase catalytic subunit alpha"/>
    <property type="match status" value="1"/>
</dbReference>
<dbReference type="PROSITE" id="PS00888">
    <property type="entry name" value="CNMP_BINDING_1"/>
    <property type="match status" value="2"/>
</dbReference>
<dbReference type="PANTHER" id="PTHR24353:SF147">
    <property type="entry name" value="CGMP-DEPENDENT SERINE_THREONIN PROTEIN KINASE-RELATED"/>
    <property type="match status" value="1"/>
</dbReference>
<dbReference type="InterPro" id="IPR018488">
    <property type="entry name" value="cNMP-bd_CS"/>
</dbReference>
<keyword evidence="6" id="KW-0808">Transferase</keyword>
<dbReference type="EC" id="2.7.11.12" evidence="3"/>
<dbReference type="InterPro" id="IPR018490">
    <property type="entry name" value="cNMP-bd_dom_sf"/>
</dbReference>
<evidence type="ECO:0000256" key="10">
    <source>
        <dbReference type="ARBA" id="ARBA00022992"/>
    </source>
</evidence>
<feature type="domain" description="Cyclic nucleotide-binding" evidence="16">
    <location>
        <begin position="221"/>
        <end position="338"/>
    </location>
</feature>
<evidence type="ECO:0000256" key="12">
    <source>
        <dbReference type="ARBA" id="ARBA00047462"/>
    </source>
</evidence>
<dbReference type="InterPro" id="IPR011009">
    <property type="entry name" value="Kinase-like_dom_sf"/>
</dbReference>
<keyword evidence="8" id="KW-0418">Kinase</keyword>
<dbReference type="InterPro" id="IPR000760">
    <property type="entry name" value="Inositol_monophosphatase-like"/>
</dbReference>
<dbReference type="GO" id="GO:0030553">
    <property type="term" value="F:cGMP binding"/>
    <property type="evidence" value="ECO:0007669"/>
    <property type="project" value="UniProtKB-KW"/>
</dbReference>
<evidence type="ECO:0000256" key="14">
    <source>
        <dbReference type="PROSITE-ProRule" id="PRU10141"/>
    </source>
</evidence>
<dbReference type="Gene3D" id="3.30.200.20">
    <property type="entry name" value="Phosphorylase Kinase, domain 1"/>
    <property type="match status" value="1"/>
</dbReference>
<keyword evidence="13" id="KW-0460">Magnesium</keyword>
<evidence type="ECO:0000256" key="6">
    <source>
        <dbReference type="ARBA" id="ARBA00022679"/>
    </source>
</evidence>
<dbReference type="GO" id="GO:0004692">
    <property type="term" value="F:cGMP-dependent protein kinase activity"/>
    <property type="evidence" value="ECO:0007669"/>
    <property type="project" value="UniProtKB-EC"/>
</dbReference>
<dbReference type="PROSITE" id="PS51285">
    <property type="entry name" value="AGC_KINASE_CTER"/>
    <property type="match status" value="1"/>
</dbReference>
<evidence type="ECO:0000256" key="2">
    <source>
        <dbReference type="ARBA" id="ARBA00009759"/>
    </source>
</evidence>
<comment type="catalytic activity">
    <reaction evidence="11">
        <text>L-threonyl-[protein] + ATP = O-phospho-L-threonyl-[protein] + ADP + H(+)</text>
        <dbReference type="Rhea" id="RHEA:46608"/>
        <dbReference type="Rhea" id="RHEA-COMP:11060"/>
        <dbReference type="Rhea" id="RHEA-COMP:11605"/>
        <dbReference type="ChEBI" id="CHEBI:15378"/>
        <dbReference type="ChEBI" id="CHEBI:30013"/>
        <dbReference type="ChEBI" id="CHEBI:30616"/>
        <dbReference type="ChEBI" id="CHEBI:61977"/>
        <dbReference type="ChEBI" id="CHEBI:456216"/>
        <dbReference type="EC" id="2.7.11.12"/>
    </reaction>
</comment>
<dbReference type="PROSITE" id="PS00108">
    <property type="entry name" value="PROTEIN_KINASE_ST"/>
    <property type="match status" value="1"/>
</dbReference>
<evidence type="ECO:0000313" key="19">
    <source>
        <dbReference type="Proteomes" id="UP000789595"/>
    </source>
</evidence>
<dbReference type="GO" id="GO:0046872">
    <property type="term" value="F:metal ion binding"/>
    <property type="evidence" value="ECO:0007669"/>
    <property type="project" value="UniProtKB-KW"/>
</dbReference>
<dbReference type="PRINTS" id="PR00103">
    <property type="entry name" value="CAMPKINASE"/>
</dbReference>
<evidence type="ECO:0000256" key="4">
    <source>
        <dbReference type="ARBA" id="ARBA00022527"/>
    </source>
</evidence>
<evidence type="ECO:0000256" key="7">
    <source>
        <dbReference type="ARBA" id="ARBA00022741"/>
    </source>
</evidence>
<dbReference type="GO" id="GO:0005524">
    <property type="term" value="F:ATP binding"/>
    <property type="evidence" value="ECO:0007669"/>
    <property type="project" value="UniProtKB-UniRule"/>
</dbReference>
<feature type="domain" description="Cyclic nucleotide-binding" evidence="16">
    <location>
        <begin position="352"/>
        <end position="452"/>
    </location>
</feature>
<comment type="catalytic activity">
    <reaction evidence="12">
        <text>L-seryl-[protein] + ATP = O-phospho-L-seryl-[protein] + ADP + H(+)</text>
        <dbReference type="Rhea" id="RHEA:17989"/>
        <dbReference type="Rhea" id="RHEA-COMP:9863"/>
        <dbReference type="Rhea" id="RHEA-COMP:11604"/>
        <dbReference type="ChEBI" id="CHEBI:15378"/>
        <dbReference type="ChEBI" id="CHEBI:29999"/>
        <dbReference type="ChEBI" id="CHEBI:30616"/>
        <dbReference type="ChEBI" id="CHEBI:83421"/>
        <dbReference type="ChEBI" id="CHEBI:456216"/>
        <dbReference type="EC" id="2.7.11.12"/>
    </reaction>
</comment>
<dbReference type="EMBL" id="CAKKNE010000003">
    <property type="protein sequence ID" value="CAH0371682.1"/>
    <property type="molecule type" value="Genomic_DNA"/>
</dbReference>
<sequence>MTPYAEDDWTPLTTTQRASWTDGLLIEGVAASHSDHGASERAARTLKLKSEPVRLDSQAKHALLAGGRGDLFTRLPRPGYVERVWDFAAAKCVVEEAGGAITDLKGRPIDVGLGTYLDASVEGIVASGAPALHREALDAVHAAFDVQDTEAWSNADDLRTPSEVKAELARLRQLALACVTAKMDNKKVNDKIDLNAPKKAAVYKAPLVREAIARCLSSNPLFKRCRPEEKEELLGQFEKVQFTKGSTIIKQGDEGATFYVVEDGVCDAFIKGTSKAVASPGPGSGFGELALMYNTPRAATIVARTPVILWKIERSEYRLVLASHAKQRSDEYKALLAEVELINSEGTKKRPLKHCITDQQMTKLADAMDEDVVPAGQNVIVQGDEGHTFFVIADGDVDVYVDNSKVNTLGRGRYFGEVALIRDDKRNATITAGRTGAKVLAVDREDFVALLGDIDALISSGSSEEVEVDLTKRDAAQIGLKDLTVIRTLGHGAFGTVALACHEASGRHYALKSQAKHAICENNLQEHVLMEREILMMLDHPFILKLVCAFQDDYDVYFLLELLIGGELFSHLRRAGRFDEPSAKFYAAGVVLAFEHMHAKKVAYRDLKPENLVLDNRGYVKLVDLGLAKVVPGKTWTLCGTPDYLAPEVILNEGHDKAVDYWALGVLIYELVAGVPPFYADDPMDVYEKILSANMAFPSHFGRYLNDVVRKLLKLCQSKRLGNGRQGVGAIKKHRWFSGFGWDDLLEGKLKPPVDVKVQNDGDAHNFDTYDEQKSERVARRSWRPALDD</sequence>
<feature type="binding site" evidence="13">
    <location>
        <position position="86"/>
    </location>
    <ligand>
        <name>Mg(2+)</name>
        <dbReference type="ChEBI" id="CHEBI:18420"/>
        <label>1</label>
        <note>catalytic</note>
    </ligand>
</feature>
<evidence type="ECO:0000313" key="18">
    <source>
        <dbReference type="EMBL" id="CAH0371682.1"/>
    </source>
</evidence>
<evidence type="ECO:0000256" key="9">
    <source>
        <dbReference type="ARBA" id="ARBA00022840"/>
    </source>
</evidence>
<dbReference type="SUPFAM" id="SSF51206">
    <property type="entry name" value="cAMP-binding domain-like"/>
    <property type="match status" value="2"/>
</dbReference>
<evidence type="ECO:0000256" key="8">
    <source>
        <dbReference type="ARBA" id="ARBA00022777"/>
    </source>
</evidence>
<gene>
    <name evidence="18" type="ORF">PECAL_3P16340</name>
</gene>
<dbReference type="SMART" id="SM00220">
    <property type="entry name" value="S_TKc"/>
    <property type="match status" value="1"/>
</dbReference>
<keyword evidence="19" id="KW-1185">Reference proteome</keyword>
<dbReference type="CDD" id="cd00038">
    <property type="entry name" value="CAP_ED"/>
    <property type="match status" value="2"/>
</dbReference>
<dbReference type="InterPro" id="IPR008271">
    <property type="entry name" value="Ser/Thr_kinase_AS"/>
</dbReference>
<dbReference type="PROSITE" id="PS50042">
    <property type="entry name" value="CNMP_BINDING_3"/>
    <property type="match status" value="2"/>
</dbReference>
<dbReference type="InterPro" id="IPR017441">
    <property type="entry name" value="Protein_kinase_ATP_BS"/>
</dbReference>
<dbReference type="PROSITE" id="PS00889">
    <property type="entry name" value="CNMP_BINDING_2"/>
    <property type="match status" value="1"/>
</dbReference>
<organism evidence="18 19">
    <name type="scientific">Pelagomonas calceolata</name>
    <dbReference type="NCBI Taxonomy" id="35677"/>
    <lineage>
        <taxon>Eukaryota</taxon>
        <taxon>Sar</taxon>
        <taxon>Stramenopiles</taxon>
        <taxon>Ochrophyta</taxon>
        <taxon>Pelagophyceae</taxon>
        <taxon>Pelagomonadales</taxon>
        <taxon>Pelagomonadaceae</taxon>
        <taxon>Pelagomonas</taxon>
    </lineage>
</organism>
<dbReference type="AlphaFoldDB" id="A0A8J2SQS7"/>
<keyword evidence="7 14" id="KW-0547">Nucleotide-binding</keyword>
<evidence type="ECO:0000256" key="13">
    <source>
        <dbReference type="PIRSR" id="PIRSR600760-2"/>
    </source>
</evidence>
<dbReference type="Pfam" id="PF00459">
    <property type="entry name" value="Inositol_P"/>
    <property type="match status" value="1"/>
</dbReference>
<evidence type="ECO:0000259" key="16">
    <source>
        <dbReference type="PROSITE" id="PS50042"/>
    </source>
</evidence>
<dbReference type="PROSITE" id="PS50011">
    <property type="entry name" value="PROTEIN_KINASE_DOM"/>
    <property type="match status" value="1"/>
</dbReference>
<evidence type="ECO:0000259" key="15">
    <source>
        <dbReference type="PROSITE" id="PS50011"/>
    </source>
</evidence>
<dbReference type="SUPFAM" id="SSF56112">
    <property type="entry name" value="Protein kinase-like (PK-like)"/>
    <property type="match status" value="1"/>
</dbReference>
<dbReference type="PROSITE" id="PS00630">
    <property type="entry name" value="IMP_2"/>
    <property type="match status" value="1"/>
</dbReference>
<dbReference type="OrthoDB" id="63267at2759"/>
<dbReference type="Gene3D" id="3.40.190.80">
    <property type="match status" value="1"/>
</dbReference>
<evidence type="ECO:0000256" key="11">
    <source>
        <dbReference type="ARBA" id="ARBA00047298"/>
    </source>
</evidence>
<feature type="binding site" evidence="14">
    <location>
        <position position="512"/>
    </location>
    <ligand>
        <name>ATP</name>
        <dbReference type="ChEBI" id="CHEBI:30616"/>
    </ligand>
</feature>
<proteinExistence type="inferred from homology"/>
<dbReference type="InterPro" id="IPR020550">
    <property type="entry name" value="Inositol_monophosphatase_CS"/>
</dbReference>
<dbReference type="GO" id="GO:0046854">
    <property type="term" value="P:phosphatidylinositol phosphate biosynthetic process"/>
    <property type="evidence" value="ECO:0007669"/>
    <property type="project" value="InterPro"/>
</dbReference>
<comment type="similarity">
    <text evidence="2">Belongs to the inositol monophosphatase superfamily.</text>
</comment>
<dbReference type="Pfam" id="PF00069">
    <property type="entry name" value="Pkinase"/>
    <property type="match status" value="1"/>
</dbReference>
<dbReference type="SMART" id="SM00100">
    <property type="entry name" value="cNMP"/>
    <property type="match status" value="2"/>
</dbReference>
<feature type="domain" description="AGC-kinase C-terminal" evidence="17">
    <location>
        <begin position="738"/>
        <end position="789"/>
    </location>
</feature>
<keyword evidence="13" id="KW-0479">Metal-binding</keyword>
<dbReference type="Gene3D" id="1.10.510.10">
    <property type="entry name" value="Transferase(Phosphotransferase) domain 1"/>
    <property type="match status" value="1"/>
</dbReference>
<dbReference type="PANTHER" id="PTHR24353">
    <property type="entry name" value="CYCLIC NUCLEOTIDE-DEPENDENT PROTEIN KINASE"/>
    <property type="match status" value="1"/>
</dbReference>
<evidence type="ECO:0000256" key="3">
    <source>
        <dbReference type="ARBA" id="ARBA00012428"/>
    </source>
</evidence>
<accession>A0A8J2SQS7</accession>
<name>A0A8J2SQS7_9STRA</name>
<dbReference type="PROSITE" id="PS00107">
    <property type="entry name" value="PROTEIN_KINASE_ATP"/>
    <property type="match status" value="1"/>
</dbReference>
<comment type="cofactor">
    <cofactor evidence="13">
        <name>Mg(2+)</name>
        <dbReference type="ChEBI" id="CHEBI:18420"/>
    </cofactor>
</comment>
<dbReference type="InterPro" id="IPR000595">
    <property type="entry name" value="cNMP-bd_dom"/>
</dbReference>
<protein>
    <recommendedName>
        <fullName evidence="3">cGMP-dependent protein kinase</fullName>
        <ecNumber evidence="3">2.7.11.12</ecNumber>
    </recommendedName>
</protein>
<keyword evidence="5" id="KW-0140">cGMP</keyword>
<dbReference type="Gene3D" id="2.60.120.10">
    <property type="entry name" value="Jelly Rolls"/>
    <property type="match status" value="2"/>
</dbReference>
<keyword evidence="9 14" id="KW-0067">ATP-binding</keyword>
<comment type="similarity">
    <text evidence="1">Belongs to the protein kinase superfamily. AGC Ser/Thr protein kinase family. cGMP subfamily.</text>
</comment>
<keyword evidence="10" id="KW-0142">cGMP-binding</keyword>
<evidence type="ECO:0000256" key="1">
    <source>
        <dbReference type="ARBA" id="ARBA00006352"/>
    </source>
</evidence>
<dbReference type="Proteomes" id="UP000789595">
    <property type="component" value="Unassembled WGS sequence"/>
</dbReference>
<dbReference type="InterPro" id="IPR014710">
    <property type="entry name" value="RmlC-like_jellyroll"/>
</dbReference>
<comment type="caution">
    <text evidence="18">The sequence shown here is derived from an EMBL/GenBank/DDBJ whole genome shotgun (WGS) entry which is preliminary data.</text>
</comment>